<sequence>MRPVAPPEVTAERPLVRPDGGRTARTGVRSGDVLMVLLALCIAAYFVQPDWFSAPGVQAWGTVFAAICLQALPFLVLGVLVSAAVSLVPASFFERALPRSAVLAVPVAGAAGAVLPGCECASVPVAGGLVRRGVAPAAALAFLLSAPAINPVVVIATVVAFPDEPLMAVARFAASLLVAVVVGWVWAAFGRGDWLRLPQRAADSGGRSRGRQFLDVAQHDFVHAGGFLVLGGVAAATLNVLVPRAWLDAVAGDPVLAVLVLAALAVVLSICSEADAFVAASLTSFSLTSRLVFLVVGPVVDLKLIALQSGTFGPRFALRFAPVTFVVAVGCALLAAWILLGGR</sequence>
<evidence type="ECO:0008006" key="11">
    <source>
        <dbReference type="Google" id="ProtNLM"/>
    </source>
</evidence>
<protein>
    <recommendedName>
        <fullName evidence="11">Permease</fullName>
    </recommendedName>
</protein>
<feature type="transmembrane region" description="Helical" evidence="8">
    <location>
        <begin position="221"/>
        <end position="242"/>
    </location>
</feature>
<feature type="compositionally biased region" description="Basic and acidic residues" evidence="7">
    <location>
        <begin position="10"/>
        <end position="22"/>
    </location>
</feature>
<evidence type="ECO:0000256" key="2">
    <source>
        <dbReference type="ARBA" id="ARBA00006386"/>
    </source>
</evidence>
<name>A0A286H361_9ACTN</name>
<dbReference type="Pfam" id="PF03773">
    <property type="entry name" value="ArsP_1"/>
    <property type="match status" value="1"/>
</dbReference>
<evidence type="ECO:0000313" key="10">
    <source>
        <dbReference type="Proteomes" id="UP000219482"/>
    </source>
</evidence>
<feature type="transmembrane region" description="Helical" evidence="8">
    <location>
        <begin position="137"/>
        <end position="161"/>
    </location>
</feature>
<dbReference type="PANTHER" id="PTHR34184">
    <property type="entry name" value="UPF0718 PROTEIN YCGR"/>
    <property type="match status" value="1"/>
</dbReference>
<feature type="transmembrane region" description="Helical" evidence="8">
    <location>
        <begin position="59"/>
        <end position="88"/>
    </location>
</feature>
<dbReference type="EMBL" id="OCNK01000004">
    <property type="protein sequence ID" value="SOE02240.1"/>
    <property type="molecule type" value="Genomic_DNA"/>
</dbReference>
<feature type="transmembrane region" description="Helical" evidence="8">
    <location>
        <begin position="316"/>
        <end position="340"/>
    </location>
</feature>
<evidence type="ECO:0000256" key="1">
    <source>
        <dbReference type="ARBA" id="ARBA00004651"/>
    </source>
</evidence>
<dbReference type="RefSeq" id="WP_097185160.1">
    <property type="nucleotide sequence ID" value="NZ_OCNK01000004.1"/>
</dbReference>
<evidence type="ECO:0000256" key="5">
    <source>
        <dbReference type="ARBA" id="ARBA00022989"/>
    </source>
</evidence>
<dbReference type="AlphaFoldDB" id="A0A286H361"/>
<comment type="subcellular location">
    <subcellularLocation>
        <location evidence="1">Cell membrane</location>
        <topology evidence="1">Multi-pass membrane protein</topology>
    </subcellularLocation>
</comment>
<evidence type="ECO:0000256" key="4">
    <source>
        <dbReference type="ARBA" id="ARBA00022692"/>
    </source>
</evidence>
<keyword evidence="3" id="KW-1003">Cell membrane</keyword>
<accession>A0A286H361</accession>
<dbReference type="GO" id="GO:0005886">
    <property type="term" value="C:plasma membrane"/>
    <property type="evidence" value="ECO:0007669"/>
    <property type="project" value="UniProtKB-SubCell"/>
</dbReference>
<keyword evidence="10" id="KW-1185">Reference proteome</keyword>
<dbReference type="Proteomes" id="UP000219482">
    <property type="component" value="Unassembled WGS sequence"/>
</dbReference>
<reference evidence="10" key="1">
    <citation type="submission" date="2017-09" db="EMBL/GenBank/DDBJ databases">
        <authorList>
            <person name="Varghese N."/>
            <person name="Submissions S."/>
        </authorList>
    </citation>
    <scope>NUCLEOTIDE SEQUENCE [LARGE SCALE GENOMIC DNA]</scope>
    <source>
        <strain evidence="10">DSM 44270</strain>
    </source>
</reference>
<dbReference type="InterPro" id="IPR052923">
    <property type="entry name" value="UPF0718"/>
</dbReference>
<feature type="transmembrane region" description="Helical" evidence="8">
    <location>
        <begin position="276"/>
        <end position="296"/>
    </location>
</feature>
<evidence type="ECO:0000256" key="7">
    <source>
        <dbReference type="SAM" id="MobiDB-lite"/>
    </source>
</evidence>
<keyword evidence="5 8" id="KW-1133">Transmembrane helix</keyword>
<feature type="transmembrane region" description="Helical" evidence="8">
    <location>
        <begin position="27"/>
        <end position="47"/>
    </location>
</feature>
<dbReference type="InterPro" id="IPR005524">
    <property type="entry name" value="DUF318"/>
</dbReference>
<keyword evidence="4 8" id="KW-0812">Transmembrane</keyword>
<organism evidence="9 10">
    <name type="scientific">Blastococcus haudaquaticus</name>
    <dbReference type="NCBI Taxonomy" id="1938745"/>
    <lineage>
        <taxon>Bacteria</taxon>
        <taxon>Bacillati</taxon>
        <taxon>Actinomycetota</taxon>
        <taxon>Actinomycetes</taxon>
        <taxon>Geodermatophilales</taxon>
        <taxon>Geodermatophilaceae</taxon>
        <taxon>Blastococcus</taxon>
    </lineage>
</organism>
<comment type="similarity">
    <text evidence="2">Belongs to the UPF0718 family.</text>
</comment>
<feature type="region of interest" description="Disordered" evidence="7">
    <location>
        <begin position="1"/>
        <end position="23"/>
    </location>
</feature>
<proteinExistence type="inferred from homology"/>
<gene>
    <name evidence="9" type="ORF">SAMN06272739_3442</name>
</gene>
<dbReference type="PANTHER" id="PTHR34184:SF4">
    <property type="entry name" value="UPF0718 PROTEIN YCGR"/>
    <property type="match status" value="1"/>
</dbReference>
<evidence type="ECO:0000313" key="9">
    <source>
        <dbReference type="EMBL" id="SOE02240.1"/>
    </source>
</evidence>
<keyword evidence="6 8" id="KW-0472">Membrane</keyword>
<evidence type="ECO:0000256" key="3">
    <source>
        <dbReference type="ARBA" id="ARBA00022475"/>
    </source>
</evidence>
<feature type="transmembrane region" description="Helical" evidence="8">
    <location>
        <begin position="249"/>
        <end position="270"/>
    </location>
</feature>
<dbReference type="OrthoDB" id="9810876at2"/>
<evidence type="ECO:0000256" key="6">
    <source>
        <dbReference type="ARBA" id="ARBA00023136"/>
    </source>
</evidence>
<evidence type="ECO:0000256" key="8">
    <source>
        <dbReference type="SAM" id="Phobius"/>
    </source>
</evidence>
<feature type="transmembrane region" description="Helical" evidence="8">
    <location>
        <begin position="168"/>
        <end position="189"/>
    </location>
</feature>